<accession>A0AAW2ZMI7</accession>
<reference evidence="2 3" key="1">
    <citation type="submission" date="2024-03" db="EMBL/GenBank/DDBJ databases">
        <title>The Acrasis kona genome and developmental transcriptomes reveal deep origins of eukaryotic multicellular pathways.</title>
        <authorList>
            <person name="Sheikh S."/>
            <person name="Fu C.-J."/>
            <person name="Brown M.W."/>
            <person name="Baldauf S.L."/>
        </authorList>
    </citation>
    <scope>NUCLEOTIDE SEQUENCE [LARGE SCALE GENOMIC DNA]</scope>
    <source>
        <strain evidence="2 3">ATCC MYA-3509</strain>
    </source>
</reference>
<keyword evidence="3" id="KW-1185">Reference proteome</keyword>
<dbReference type="AlphaFoldDB" id="A0AAW2ZMI7"/>
<sequence>MNIDALIYSLYFLPTQDLIANIVLSKSVLGHFDEVGWSEILKREDKIVQEQMYIFCKKHEKVLTNEIVQQICKDVVFVNTYKRLFNKGRLQEECDVIESKLSHMRYHPLPARRVISALDGDPCTHCCYERDYGYFYQRHKPNAVFVLGCCVRSEYKNQQQEDLFERYSLLRDVLSGFDSYIGYINPINGRKVRCMRCKTMGHSTLHCCTTLCKLCQDQFDCSHRLSEFRDVWYWRDDKCWVPYTKKICDMLSNSMSNRVSQVVPLYGHLKHIHVTIDPSTFQTNTITNRRRSVKRGQRQAGEVLPLWQFKFYGEESWTTYQDASILELAHRNKLTPLMVPQGNQLAFFVDLETMKIIDCRSGRIGEVKKYD</sequence>
<evidence type="ECO:0000313" key="2">
    <source>
        <dbReference type="EMBL" id="KAL0491073.1"/>
    </source>
</evidence>
<dbReference type="EMBL" id="JAOPGA020001753">
    <property type="protein sequence ID" value="KAL0491073.1"/>
    <property type="molecule type" value="Genomic_DNA"/>
</dbReference>
<dbReference type="PROSITE" id="PS50918">
    <property type="entry name" value="WWE"/>
    <property type="match status" value="1"/>
</dbReference>
<dbReference type="InterPro" id="IPR004170">
    <property type="entry name" value="WWE_dom"/>
</dbReference>
<gene>
    <name evidence="2" type="ORF">AKO1_009722</name>
</gene>
<dbReference type="Gene3D" id="3.30.720.50">
    <property type="match status" value="1"/>
</dbReference>
<evidence type="ECO:0000313" key="3">
    <source>
        <dbReference type="Proteomes" id="UP001431209"/>
    </source>
</evidence>
<dbReference type="InterPro" id="IPR037197">
    <property type="entry name" value="WWE_dom_sf"/>
</dbReference>
<evidence type="ECO:0000259" key="1">
    <source>
        <dbReference type="PROSITE" id="PS50918"/>
    </source>
</evidence>
<dbReference type="Pfam" id="PF02825">
    <property type="entry name" value="WWE"/>
    <property type="match status" value="1"/>
</dbReference>
<comment type="caution">
    <text evidence="2">The sequence shown here is derived from an EMBL/GenBank/DDBJ whole genome shotgun (WGS) entry which is preliminary data.</text>
</comment>
<organism evidence="2 3">
    <name type="scientific">Acrasis kona</name>
    <dbReference type="NCBI Taxonomy" id="1008807"/>
    <lineage>
        <taxon>Eukaryota</taxon>
        <taxon>Discoba</taxon>
        <taxon>Heterolobosea</taxon>
        <taxon>Tetramitia</taxon>
        <taxon>Eutetramitia</taxon>
        <taxon>Acrasidae</taxon>
        <taxon>Acrasis</taxon>
    </lineage>
</organism>
<proteinExistence type="predicted"/>
<protein>
    <recommendedName>
        <fullName evidence="1">WWE domain-containing protein</fullName>
    </recommendedName>
</protein>
<dbReference type="SUPFAM" id="SSF117839">
    <property type="entry name" value="WWE domain"/>
    <property type="match status" value="1"/>
</dbReference>
<feature type="domain" description="WWE" evidence="1">
    <location>
        <begin position="217"/>
        <end position="295"/>
    </location>
</feature>
<dbReference type="Proteomes" id="UP001431209">
    <property type="component" value="Unassembled WGS sequence"/>
</dbReference>
<name>A0AAW2ZMI7_9EUKA</name>